<organism evidence="2">
    <name type="scientific">marine sediment metagenome</name>
    <dbReference type="NCBI Taxonomy" id="412755"/>
    <lineage>
        <taxon>unclassified sequences</taxon>
        <taxon>metagenomes</taxon>
        <taxon>ecological metagenomes</taxon>
    </lineage>
</organism>
<name>X1L4L0_9ZZZZ</name>
<dbReference type="InterPro" id="IPR000489">
    <property type="entry name" value="Pterin-binding_dom"/>
</dbReference>
<dbReference type="AlphaFoldDB" id="X1L4L0"/>
<dbReference type="EMBL" id="BARV01009228">
    <property type="protein sequence ID" value="GAI13903.1"/>
    <property type="molecule type" value="Genomic_DNA"/>
</dbReference>
<protein>
    <recommendedName>
        <fullName evidence="1">Pterin-binding domain-containing protein</fullName>
    </recommendedName>
</protein>
<reference evidence="2" key="1">
    <citation type="journal article" date="2014" name="Front. Microbiol.">
        <title>High frequency of phylogenetically diverse reductive dehalogenase-homologous genes in deep subseafloor sedimentary metagenomes.</title>
        <authorList>
            <person name="Kawai M."/>
            <person name="Futagami T."/>
            <person name="Toyoda A."/>
            <person name="Takaki Y."/>
            <person name="Nishi S."/>
            <person name="Hori S."/>
            <person name="Arai W."/>
            <person name="Tsubouchi T."/>
            <person name="Morono Y."/>
            <person name="Uchiyama I."/>
            <person name="Ito T."/>
            <person name="Fujiyama A."/>
            <person name="Inagaki F."/>
            <person name="Takami H."/>
        </authorList>
    </citation>
    <scope>NUCLEOTIDE SEQUENCE</scope>
    <source>
        <strain evidence="2">Expedition CK06-06</strain>
    </source>
</reference>
<proteinExistence type="predicted"/>
<dbReference type="InterPro" id="IPR045031">
    <property type="entry name" value="DHP_synth-like"/>
</dbReference>
<dbReference type="PROSITE" id="PS00793">
    <property type="entry name" value="DHPS_2"/>
    <property type="match status" value="1"/>
</dbReference>
<dbReference type="InterPro" id="IPR011005">
    <property type="entry name" value="Dihydropteroate_synth-like_sf"/>
</dbReference>
<sequence>MRPLKIGDKTFDLDKQTIVMGVLNVTPDSFSDGGRYFSVDDAVDHAITMVKDGADIIDIGGESTRPGAATV</sequence>
<evidence type="ECO:0000259" key="1">
    <source>
        <dbReference type="PROSITE" id="PS50972"/>
    </source>
</evidence>
<accession>X1L4L0</accession>
<dbReference type="Pfam" id="PF00809">
    <property type="entry name" value="Pterin_bind"/>
    <property type="match status" value="1"/>
</dbReference>
<dbReference type="PANTHER" id="PTHR20941">
    <property type="entry name" value="FOLATE SYNTHESIS PROTEINS"/>
    <property type="match status" value="1"/>
</dbReference>
<comment type="caution">
    <text evidence="2">The sequence shown here is derived from an EMBL/GenBank/DDBJ whole genome shotgun (WGS) entry which is preliminary data.</text>
</comment>
<feature type="non-terminal residue" evidence="2">
    <location>
        <position position="71"/>
    </location>
</feature>
<dbReference type="SUPFAM" id="SSF51717">
    <property type="entry name" value="Dihydropteroate synthetase-like"/>
    <property type="match status" value="1"/>
</dbReference>
<gene>
    <name evidence="2" type="ORF">S06H3_18281</name>
</gene>
<dbReference type="PANTHER" id="PTHR20941:SF1">
    <property type="entry name" value="FOLIC ACID SYNTHESIS PROTEIN FOL1"/>
    <property type="match status" value="1"/>
</dbReference>
<evidence type="ECO:0000313" key="2">
    <source>
        <dbReference type="EMBL" id="GAI13903.1"/>
    </source>
</evidence>
<dbReference type="PROSITE" id="PS50972">
    <property type="entry name" value="PTERIN_BINDING"/>
    <property type="match status" value="1"/>
</dbReference>
<dbReference type="GO" id="GO:0046654">
    <property type="term" value="P:tetrahydrofolate biosynthetic process"/>
    <property type="evidence" value="ECO:0007669"/>
    <property type="project" value="TreeGrafter"/>
</dbReference>
<dbReference type="GO" id="GO:0005829">
    <property type="term" value="C:cytosol"/>
    <property type="evidence" value="ECO:0007669"/>
    <property type="project" value="TreeGrafter"/>
</dbReference>
<dbReference type="GO" id="GO:0004156">
    <property type="term" value="F:dihydropteroate synthase activity"/>
    <property type="evidence" value="ECO:0007669"/>
    <property type="project" value="TreeGrafter"/>
</dbReference>
<dbReference type="Gene3D" id="3.20.20.20">
    <property type="entry name" value="Dihydropteroate synthase-like"/>
    <property type="match status" value="1"/>
</dbReference>
<feature type="domain" description="Pterin-binding" evidence="1">
    <location>
        <begin position="17"/>
        <end position="71"/>
    </location>
</feature>
<dbReference type="PROSITE" id="PS00792">
    <property type="entry name" value="DHPS_1"/>
    <property type="match status" value="1"/>
</dbReference>